<organism evidence="1 2">
    <name type="scientific">Pyramidobacter piscolens W5455</name>
    <dbReference type="NCBI Taxonomy" id="352165"/>
    <lineage>
        <taxon>Bacteria</taxon>
        <taxon>Thermotogati</taxon>
        <taxon>Synergistota</taxon>
        <taxon>Synergistia</taxon>
        <taxon>Synergistales</taxon>
        <taxon>Dethiosulfovibrionaceae</taxon>
        <taxon>Pyramidobacter</taxon>
    </lineage>
</organism>
<evidence type="ECO:0000313" key="2">
    <source>
        <dbReference type="Proteomes" id="UP000006462"/>
    </source>
</evidence>
<dbReference type="Proteomes" id="UP000006462">
    <property type="component" value="Unassembled WGS sequence"/>
</dbReference>
<sequence length="38" mass="4329">MWRDTGVVIADDLSNRSAVVIERLNDAEREKTIKPTTQ</sequence>
<proteinExistence type="predicted"/>
<keyword evidence="2" id="KW-1185">Reference proteome</keyword>
<evidence type="ECO:0000313" key="1">
    <source>
        <dbReference type="EMBL" id="EFB91081.1"/>
    </source>
</evidence>
<dbReference type="EMBL" id="ADFP01000051">
    <property type="protein sequence ID" value="EFB91081.1"/>
    <property type="molecule type" value="Genomic_DNA"/>
</dbReference>
<gene>
    <name evidence="1" type="ORF">HMPREF7215_0673</name>
</gene>
<comment type="caution">
    <text evidence="1">The sequence shown here is derived from an EMBL/GenBank/DDBJ whole genome shotgun (WGS) entry which is preliminary data.</text>
</comment>
<accession>A0ABP2HV71</accession>
<protein>
    <submittedName>
        <fullName evidence="1">Uncharacterized protein</fullName>
    </submittedName>
</protein>
<reference evidence="1 2" key="1">
    <citation type="submission" date="2009-12" db="EMBL/GenBank/DDBJ databases">
        <authorList>
            <person name="Shrivastava S."/>
            <person name="Madupu R."/>
            <person name="Durkin A.S."/>
            <person name="Torralba M."/>
            <person name="Methe B."/>
            <person name="Sutton G.G."/>
            <person name="Strausberg R.L."/>
            <person name="Nelson K.E."/>
        </authorList>
    </citation>
    <scope>NUCLEOTIDE SEQUENCE [LARGE SCALE GENOMIC DNA]</scope>
    <source>
        <strain evidence="1 2">W5455</strain>
    </source>
</reference>
<name>A0ABP2HV71_9BACT</name>